<dbReference type="Proteomes" id="UP000184474">
    <property type="component" value="Unassembled WGS sequence"/>
</dbReference>
<dbReference type="NCBIfam" id="TIGR02436">
    <property type="entry name" value="four helix bundle protein"/>
    <property type="match status" value="1"/>
</dbReference>
<dbReference type="InterPro" id="IPR036583">
    <property type="entry name" value="23S_rRNA_IVS_sf"/>
</dbReference>
<dbReference type="CDD" id="cd16377">
    <property type="entry name" value="23S_rRNA_IVP_like"/>
    <property type="match status" value="1"/>
</dbReference>
<dbReference type="PANTHER" id="PTHR38471:SF2">
    <property type="entry name" value="FOUR HELIX BUNDLE PROTEIN"/>
    <property type="match status" value="1"/>
</dbReference>
<dbReference type="AlphaFoldDB" id="A0A1M6RXX6"/>
<dbReference type="InterPro" id="IPR012657">
    <property type="entry name" value="23S_rRNA-intervening_sequence"/>
</dbReference>
<accession>A0A1M6RXX6</accession>
<gene>
    <name evidence="1" type="ORF">SAMN04488028_104328</name>
</gene>
<dbReference type="RefSeq" id="WP_073122918.1">
    <property type="nucleotide sequence ID" value="NZ_FRAA01000004.1"/>
</dbReference>
<dbReference type="Pfam" id="PF05635">
    <property type="entry name" value="23S_rRNA_IVP"/>
    <property type="match status" value="1"/>
</dbReference>
<evidence type="ECO:0000313" key="2">
    <source>
        <dbReference type="Proteomes" id="UP000184474"/>
    </source>
</evidence>
<dbReference type="STRING" id="156994.SAMN04488028_104328"/>
<protein>
    <submittedName>
        <fullName evidence="1">Four helix bundle protein</fullName>
    </submittedName>
</protein>
<evidence type="ECO:0000313" key="1">
    <source>
        <dbReference type="EMBL" id="SHK37169.1"/>
    </source>
</evidence>
<name>A0A1M6RXX6_REIAG</name>
<reference evidence="2" key="1">
    <citation type="submission" date="2016-11" db="EMBL/GenBank/DDBJ databases">
        <authorList>
            <person name="Varghese N."/>
            <person name="Submissions S."/>
        </authorList>
    </citation>
    <scope>NUCLEOTIDE SEQUENCE [LARGE SCALE GENOMIC DNA]</scope>
    <source>
        <strain evidence="2">DSM 26134</strain>
    </source>
</reference>
<dbReference type="EMBL" id="FRAA01000004">
    <property type="protein sequence ID" value="SHK37169.1"/>
    <property type="molecule type" value="Genomic_DNA"/>
</dbReference>
<dbReference type="PANTHER" id="PTHR38471">
    <property type="entry name" value="FOUR HELIX BUNDLE PROTEIN"/>
    <property type="match status" value="1"/>
</dbReference>
<sequence>MHKYKELKVWKKAMDLVEEVYSAVKKFPDDEKFGLTSQMKRCSTSIPSNIAEGAGRNTGKDFNRFLDMAVGSLFELETQTLLSARLGFMPNENQEVILKQISEIHLMTIGLKKSLV</sequence>
<organism evidence="1 2">
    <name type="scientific">Reichenbachiella agariperforans</name>
    <dbReference type="NCBI Taxonomy" id="156994"/>
    <lineage>
        <taxon>Bacteria</taxon>
        <taxon>Pseudomonadati</taxon>
        <taxon>Bacteroidota</taxon>
        <taxon>Cytophagia</taxon>
        <taxon>Cytophagales</taxon>
        <taxon>Reichenbachiellaceae</taxon>
        <taxon>Reichenbachiella</taxon>
    </lineage>
</organism>
<dbReference type="SUPFAM" id="SSF158446">
    <property type="entry name" value="IVS-encoded protein-like"/>
    <property type="match status" value="1"/>
</dbReference>
<keyword evidence="2" id="KW-1185">Reference proteome</keyword>
<dbReference type="Gene3D" id="1.20.1440.60">
    <property type="entry name" value="23S rRNA-intervening sequence"/>
    <property type="match status" value="1"/>
</dbReference>
<proteinExistence type="predicted"/>